<dbReference type="AlphaFoldDB" id="A0A2P4YHE1"/>
<gene>
    <name evidence="1" type="ORF">PHPALM_5430</name>
</gene>
<evidence type="ECO:0000313" key="1">
    <source>
        <dbReference type="EMBL" id="POM77218.1"/>
    </source>
</evidence>
<reference evidence="1 2" key="1">
    <citation type="journal article" date="2017" name="Genome Biol. Evol.">
        <title>Phytophthora megakarya and P. palmivora, closely related causal agents of cacao black pod rot, underwent increases in genome sizes and gene numbers by different mechanisms.</title>
        <authorList>
            <person name="Ali S.S."/>
            <person name="Shao J."/>
            <person name="Lary D.J."/>
            <person name="Kronmiller B."/>
            <person name="Shen D."/>
            <person name="Strem M.D."/>
            <person name="Amoako-Attah I."/>
            <person name="Akrofi A.Y."/>
            <person name="Begoude B.A."/>
            <person name="Ten Hoopen G.M."/>
            <person name="Coulibaly K."/>
            <person name="Kebe B.I."/>
            <person name="Melnick R.L."/>
            <person name="Guiltinan M.J."/>
            <person name="Tyler B.M."/>
            <person name="Meinhardt L.W."/>
            <person name="Bailey B.A."/>
        </authorList>
    </citation>
    <scope>NUCLEOTIDE SEQUENCE [LARGE SCALE GENOMIC DNA]</scope>
    <source>
        <strain evidence="2">sbr112.9</strain>
    </source>
</reference>
<comment type="caution">
    <text evidence="1">The sequence shown here is derived from an EMBL/GenBank/DDBJ whole genome shotgun (WGS) entry which is preliminary data.</text>
</comment>
<name>A0A2P4YHE1_9STRA</name>
<proteinExistence type="predicted"/>
<keyword evidence="2" id="KW-1185">Reference proteome</keyword>
<dbReference type="Proteomes" id="UP000237271">
    <property type="component" value="Unassembled WGS sequence"/>
</dbReference>
<dbReference type="OrthoDB" id="127224at2759"/>
<protein>
    <submittedName>
        <fullName evidence="1">Uncharacterized protein</fullName>
    </submittedName>
</protein>
<evidence type="ECO:0000313" key="2">
    <source>
        <dbReference type="Proteomes" id="UP000237271"/>
    </source>
</evidence>
<dbReference type="EMBL" id="NCKW01002828">
    <property type="protein sequence ID" value="POM77218.1"/>
    <property type="molecule type" value="Genomic_DNA"/>
</dbReference>
<accession>A0A2P4YHE1</accession>
<sequence length="186" mass="21165">MQEAFGLKGVKQLLKNTSTDKEHVFQTLLHEADQIFVGMDDLFMKKDVDNMPYTGHVRTANLEIIDGVYYEMLQKRLLPFDMQATEKAVWECLRRLALDNLRGVGGSNALVNVHPNCTKEDGDTLQSHFFAVISGIEDLTGTYNLKVARRYKGSDRTTFVCRIISEPKFESRKQGVNNVEQGKYGR</sequence>
<organism evidence="1 2">
    <name type="scientific">Phytophthora palmivora</name>
    <dbReference type="NCBI Taxonomy" id="4796"/>
    <lineage>
        <taxon>Eukaryota</taxon>
        <taxon>Sar</taxon>
        <taxon>Stramenopiles</taxon>
        <taxon>Oomycota</taxon>
        <taxon>Peronosporomycetes</taxon>
        <taxon>Peronosporales</taxon>
        <taxon>Peronosporaceae</taxon>
        <taxon>Phytophthora</taxon>
    </lineage>
</organism>